<proteinExistence type="predicted"/>
<gene>
    <name evidence="1" type="ordered locus">Slin_7004</name>
</gene>
<protein>
    <submittedName>
        <fullName evidence="1">Uncharacterized protein</fullName>
    </submittedName>
</protein>
<keyword evidence="2" id="KW-1185">Reference proteome</keyword>
<geneLocation type="plasmid" evidence="1 2">
    <name>pSLIN03</name>
</geneLocation>
<name>D2QVW5_SPILD</name>
<accession>D2QVW5</accession>
<dbReference type="AlphaFoldDB" id="D2QVW5"/>
<dbReference type="KEGG" id="sli:Slin_7004"/>
<evidence type="ECO:0000313" key="2">
    <source>
        <dbReference type="Proteomes" id="UP000002028"/>
    </source>
</evidence>
<keyword evidence="1" id="KW-0614">Plasmid</keyword>
<organism evidence="1 2">
    <name type="scientific">Spirosoma linguale (strain ATCC 33905 / DSM 74 / LMG 10896 / Claus 1)</name>
    <dbReference type="NCBI Taxonomy" id="504472"/>
    <lineage>
        <taxon>Bacteria</taxon>
        <taxon>Pseudomonadati</taxon>
        <taxon>Bacteroidota</taxon>
        <taxon>Cytophagia</taxon>
        <taxon>Cytophagales</taxon>
        <taxon>Cytophagaceae</taxon>
        <taxon>Spirosoma</taxon>
    </lineage>
</organism>
<dbReference type="HOGENOM" id="CLU_3122826_0_0_10"/>
<dbReference type="EMBL" id="CP001772">
    <property type="protein sequence ID" value="ADB42947.1"/>
    <property type="molecule type" value="Genomic_DNA"/>
</dbReference>
<reference evidence="1 2" key="1">
    <citation type="journal article" date="2010" name="Stand. Genomic Sci.">
        <title>Complete genome sequence of Spirosoma linguale type strain (1).</title>
        <authorList>
            <person name="Lail K."/>
            <person name="Sikorski J."/>
            <person name="Saunders E."/>
            <person name="Lapidus A."/>
            <person name="Glavina Del Rio T."/>
            <person name="Copeland A."/>
            <person name="Tice H."/>
            <person name="Cheng J.-F."/>
            <person name="Lucas S."/>
            <person name="Nolan M."/>
            <person name="Bruce D."/>
            <person name="Goodwin L."/>
            <person name="Pitluck S."/>
            <person name="Ivanova N."/>
            <person name="Mavromatis K."/>
            <person name="Ovchinnikova G."/>
            <person name="Pati A."/>
            <person name="Chen A."/>
            <person name="Palaniappan K."/>
            <person name="Land M."/>
            <person name="Hauser L."/>
            <person name="Chang Y.-J."/>
            <person name="Jeffries C.D."/>
            <person name="Chain P."/>
            <person name="Brettin T."/>
            <person name="Detter J.C."/>
            <person name="Schuetze A."/>
            <person name="Rohde M."/>
            <person name="Tindall B.J."/>
            <person name="Goeker M."/>
            <person name="Bristow J."/>
            <person name="Eisen J.A."/>
            <person name="Markowitz V."/>
            <person name="Hugenholtz P."/>
            <person name="Kyrpides N.C."/>
            <person name="Klenk H.-P."/>
            <person name="Chen F."/>
        </authorList>
    </citation>
    <scope>NUCLEOTIDE SEQUENCE [LARGE SCALE GENOMIC DNA]</scope>
    <source>
        <strain evidence="2">ATCC 33905 / DSM 74 / LMG 10896 / Claus 1</strain>
    </source>
</reference>
<dbReference type="Proteomes" id="UP000002028">
    <property type="component" value="Plasmid pSLIN03"/>
</dbReference>
<evidence type="ECO:0000313" key="1">
    <source>
        <dbReference type="EMBL" id="ADB42947.1"/>
    </source>
</evidence>
<sequence length="50" mass="5796">MLLSLFFGNKLSKQINVRFLLAQFELFYHKNWLGGTFRTNVGHSPKHGTT</sequence>